<sequence length="238" mass="27066">MRFKRSTYLKRHLLVHLPKSNWELVCPTCAKVCAGRRDNFDRHVKACAKNKSSAPDPPQVLSIKRRDRRPVVRLGTEIPVMSSLFLRDGRLWMTSRDKEEFESNFVFKIVGHYAKPIDKGYIFRVKLGVEEGGDRWKVAVRNKDLSSGRDMFEALCDGRTSLSLYLSSSRYHLLIDLAKALVQAYADPARRDRRKEFLVAENLGLVEVCDGTARRFVHVLSTEDGAVLVLNEDGALSA</sequence>
<keyword evidence="1" id="KW-1185">Reference proteome</keyword>
<dbReference type="WBParaSite" id="PSAMB.scaffold5987size10429.g27674.t1">
    <property type="protein sequence ID" value="PSAMB.scaffold5987size10429.g27674.t1"/>
    <property type="gene ID" value="PSAMB.scaffold5987size10429.g27674"/>
</dbReference>
<evidence type="ECO:0000313" key="2">
    <source>
        <dbReference type="WBParaSite" id="PSAMB.scaffold5987size10429.g27674.t1"/>
    </source>
</evidence>
<accession>A0A914X1P1</accession>
<organism evidence="1 2">
    <name type="scientific">Plectus sambesii</name>
    <dbReference type="NCBI Taxonomy" id="2011161"/>
    <lineage>
        <taxon>Eukaryota</taxon>
        <taxon>Metazoa</taxon>
        <taxon>Ecdysozoa</taxon>
        <taxon>Nematoda</taxon>
        <taxon>Chromadorea</taxon>
        <taxon>Plectida</taxon>
        <taxon>Plectina</taxon>
        <taxon>Plectoidea</taxon>
        <taxon>Plectidae</taxon>
        <taxon>Plectus</taxon>
    </lineage>
</organism>
<reference evidence="2" key="1">
    <citation type="submission" date="2022-11" db="UniProtKB">
        <authorList>
            <consortium name="WormBaseParasite"/>
        </authorList>
    </citation>
    <scope>IDENTIFICATION</scope>
</reference>
<proteinExistence type="predicted"/>
<dbReference type="Proteomes" id="UP000887566">
    <property type="component" value="Unplaced"/>
</dbReference>
<dbReference type="AlphaFoldDB" id="A0A914X1P1"/>
<protein>
    <submittedName>
        <fullName evidence="2">C2H2-type domain-containing protein</fullName>
    </submittedName>
</protein>
<evidence type="ECO:0000313" key="1">
    <source>
        <dbReference type="Proteomes" id="UP000887566"/>
    </source>
</evidence>
<name>A0A914X1P1_9BILA</name>